<protein>
    <submittedName>
        <fullName evidence="2">Uncharacterized protein</fullName>
    </submittedName>
</protein>
<evidence type="ECO:0000313" key="2">
    <source>
        <dbReference type="EMBL" id="MBX7502421.1"/>
    </source>
</evidence>
<evidence type="ECO:0000313" key="3">
    <source>
        <dbReference type="Proteomes" id="UP000782554"/>
    </source>
</evidence>
<dbReference type="Proteomes" id="UP000782554">
    <property type="component" value="Unassembled WGS sequence"/>
</dbReference>
<evidence type="ECO:0000256" key="1">
    <source>
        <dbReference type="SAM" id="SignalP"/>
    </source>
</evidence>
<dbReference type="RefSeq" id="WP_221603613.1">
    <property type="nucleotide sequence ID" value="NZ_JAIGNU010000003.1"/>
</dbReference>
<comment type="caution">
    <text evidence="2">The sequence shown here is derived from an EMBL/GenBank/DDBJ whole genome shotgun (WGS) entry which is preliminary data.</text>
</comment>
<keyword evidence="3" id="KW-1185">Reference proteome</keyword>
<dbReference type="EMBL" id="JAIGNU010000003">
    <property type="protein sequence ID" value="MBX7502421.1"/>
    <property type="molecule type" value="Genomic_DNA"/>
</dbReference>
<name>A0ABS7JXP0_9SPHN</name>
<gene>
    <name evidence="2" type="ORF">K3181_13315</name>
</gene>
<feature type="signal peptide" evidence="1">
    <location>
        <begin position="1"/>
        <end position="20"/>
    </location>
</feature>
<accession>A0ABS7JXP0</accession>
<organism evidence="2 3">
    <name type="scientific">Qipengyuania mesophila</name>
    <dbReference type="NCBI Taxonomy" id="2867246"/>
    <lineage>
        <taxon>Bacteria</taxon>
        <taxon>Pseudomonadati</taxon>
        <taxon>Pseudomonadota</taxon>
        <taxon>Alphaproteobacteria</taxon>
        <taxon>Sphingomonadales</taxon>
        <taxon>Erythrobacteraceae</taxon>
        <taxon>Qipengyuania</taxon>
    </lineage>
</organism>
<proteinExistence type="predicted"/>
<feature type="chain" id="PRO_5046661266" evidence="1">
    <location>
        <begin position="21"/>
        <end position="250"/>
    </location>
</feature>
<keyword evidence="1" id="KW-0732">Signal</keyword>
<reference evidence="2 3" key="1">
    <citation type="submission" date="2021-08" db="EMBL/GenBank/DDBJ databases">
        <title>Comparative Genomics Analysis of the Genus Qipengyuania Reveals Extensive Genetic Diversity and Metabolic Versatility, Including the Description of Fifteen Novel Species.</title>
        <authorList>
            <person name="Liu Y."/>
        </authorList>
    </citation>
    <scope>NUCLEOTIDE SEQUENCE [LARGE SCALE GENOMIC DNA]</scope>
    <source>
        <strain evidence="2 3">YG27</strain>
    </source>
</reference>
<sequence length="250" mass="25643">MKFAAIPAIFAAAFAVPAAAQDTAPVQPASAVPVQAVRAAPQPETVLPAGTEIMLKMTQEVTTKGRGWEEGDQFNLVTAAPVLLGEYVVIPQGTKAIGRITWLTSRGAFGKSGKMDVEMEYLELGGRRINLDGTYRQEGNGATLATVGGVIAAGVFAGFITGRSGTIPAGRELMATLESDLPVALPAGASLAPKPVQATYATPARAMTASETAEAAHADTMDNIDAANAAMEANGSEEATDEKAIKVGGE</sequence>